<proteinExistence type="predicted"/>
<accession>A0A317Y7H8</accession>
<gene>
    <name evidence="1" type="ORF">Zm00014a_032477</name>
</gene>
<dbReference type="Proteomes" id="UP000251960">
    <property type="component" value="Chromosome 1"/>
</dbReference>
<dbReference type="EMBL" id="NCVQ01000001">
    <property type="protein sequence ID" value="PWZ54638.1"/>
    <property type="molecule type" value="Genomic_DNA"/>
</dbReference>
<sequence>MELALALRFFFPAARPLICTQGFLPWRSGHQPLPPGGRVPSCISARPNSTSLFQPPSMDDSPHLKVALPWRLSLRLALARLHLLHHVLPASVLVGHTLCFPYCSQPRRHRRV</sequence>
<reference evidence="1" key="1">
    <citation type="journal article" date="2018" name="Nat. Genet.">
        <title>Extensive intraspecific gene order and gene structural variations between Mo17 and other maize genomes.</title>
        <authorList>
            <person name="Sun S."/>
            <person name="Zhou Y."/>
            <person name="Chen J."/>
            <person name="Shi J."/>
            <person name="Zhao H."/>
            <person name="Zhao H."/>
            <person name="Song W."/>
            <person name="Zhang M."/>
            <person name="Cui Y."/>
            <person name="Dong X."/>
            <person name="Liu H."/>
            <person name="Ma X."/>
            <person name="Jiao Y."/>
            <person name="Wang B."/>
            <person name="Wei X."/>
            <person name="Stein J.C."/>
            <person name="Glaubitz J.C."/>
            <person name="Lu F."/>
            <person name="Yu G."/>
            <person name="Liang C."/>
            <person name="Fengler K."/>
            <person name="Li B."/>
            <person name="Rafalski A."/>
            <person name="Schnable P.S."/>
            <person name="Ware D.H."/>
            <person name="Buckler E.S."/>
            <person name="Lai J."/>
        </authorList>
    </citation>
    <scope>NUCLEOTIDE SEQUENCE [LARGE SCALE GENOMIC DNA]</scope>
    <source>
        <tissue evidence="1">Seedling</tissue>
    </source>
</reference>
<protein>
    <submittedName>
        <fullName evidence="1">Uncharacterized protein</fullName>
    </submittedName>
</protein>
<dbReference type="AlphaFoldDB" id="A0A317Y7H8"/>
<name>A0A317Y7H8_MAIZE</name>
<evidence type="ECO:0000313" key="1">
    <source>
        <dbReference type="EMBL" id="PWZ54638.1"/>
    </source>
</evidence>
<comment type="caution">
    <text evidence="1">The sequence shown here is derived from an EMBL/GenBank/DDBJ whole genome shotgun (WGS) entry which is preliminary data.</text>
</comment>
<organism evidence="1">
    <name type="scientific">Zea mays</name>
    <name type="common">Maize</name>
    <dbReference type="NCBI Taxonomy" id="4577"/>
    <lineage>
        <taxon>Eukaryota</taxon>
        <taxon>Viridiplantae</taxon>
        <taxon>Streptophyta</taxon>
        <taxon>Embryophyta</taxon>
        <taxon>Tracheophyta</taxon>
        <taxon>Spermatophyta</taxon>
        <taxon>Magnoliopsida</taxon>
        <taxon>Liliopsida</taxon>
        <taxon>Poales</taxon>
        <taxon>Poaceae</taxon>
        <taxon>PACMAD clade</taxon>
        <taxon>Panicoideae</taxon>
        <taxon>Andropogonodae</taxon>
        <taxon>Andropogoneae</taxon>
        <taxon>Tripsacinae</taxon>
        <taxon>Zea</taxon>
    </lineage>
</organism>